<dbReference type="RefSeq" id="WP_093368825.1">
    <property type="nucleotide sequence ID" value="NZ_FOQA01000001.1"/>
</dbReference>
<feature type="binding site" evidence="12">
    <location>
        <position position="23"/>
    </location>
    <ligand>
        <name>a divalent metal cation</name>
        <dbReference type="ChEBI" id="CHEBI:60240"/>
    </ligand>
</feature>
<dbReference type="PROSITE" id="PS51975">
    <property type="entry name" value="RNASE_H_2"/>
    <property type="match status" value="1"/>
</dbReference>
<dbReference type="EMBL" id="FOQA01000001">
    <property type="protein sequence ID" value="SFH50596.1"/>
    <property type="molecule type" value="Genomic_DNA"/>
</dbReference>
<keyword evidence="6" id="KW-0963">Cytoplasm</keyword>
<evidence type="ECO:0000256" key="2">
    <source>
        <dbReference type="ARBA" id="ARBA00001946"/>
    </source>
</evidence>
<keyword evidence="11" id="KW-0464">Manganese</keyword>
<dbReference type="GO" id="GO:0003723">
    <property type="term" value="F:RNA binding"/>
    <property type="evidence" value="ECO:0007669"/>
    <property type="project" value="UniProtKB-UniRule"/>
</dbReference>
<dbReference type="SUPFAM" id="SSF53098">
    <property type="entry name" value="Ribonuclease H-like"/>
    <property type="match status" value="1"/>
</dbReference>
<dbReference type="InterPro" id="IPR001352">
    <property type="entry name" value="RNase_HII/HIII"/>
</dbReference>
<dbReference type="GO" id="GO:0043137">
    <property type="term" value="P:DNA replication, removal of RNA primer"/>
    <property type="evidence" value="ECO:0007669"/>
    <property type="project" value="TreeGrafter"/>
</dbReference>
<comment type="subcellular location">
    <subcellularLocation>
        <location evidence="4">Cytoplasm</location>
    </subcellularLocation>
</comment>
<dbReference type="PANTHER" id="PTHR10954">
    <property type="entry name" value="RIBONUCLEASE H2 SUBUNIT A"/>
    <property type="match status" value="1"/>
</dbReference>
<keyword evidence="10 12" id="KW-0378">Hydrolase</keyword>
<dbReference type="InterPro" id="IPR024567">
    <property type="entry name" value="RNase_HII/HIII_dom"/>
</dbReference>
<sequence>MESYSIEKDLWDKDYKNIACIDEVGRGCLYGDVVAAAVILPPYTYIEGVKDSKKLSENKRRILYDTIYKKAIAIGIGRISSQIIDDINIKQATKRAMLLAVENLKNSNGQIVTPDYLLVDAEHLHTTYPQESFVRGEDLVHGIAAASIIAKVYRDDLCRDWSLNDRNYALDKNKGYGTKEHREAIQKHGPTNNHRLSFLKKILK</sequence>
<dbReference type="InterPro" id="IPR036397">
    <property type="entry name" value="RNaseH_sf"/>
</dbReference>
<keyword evidence="9 12" id="KW-0255">Endonuclease</keyword>
<protein>
    <recommendedName>
        <fullName evidence="13">Ribonuclease</fullName>
        <ecNumber evidence="13">3.1.26.4</ecNumber>
    </recommendedName>
</protein>
<dbReference type="InterPro" id="IPR012337">
    <property type="entry name" value="RNaseH-like_sf"/>
</dbReference>
<keyword evidence="7 12" id="KW-0540">Nuclease</keyword>
<dbReference type="STRING" id="69895.SAMN05192551_101273"/>
<evidence type="ECO:0000256" key="9">
    <source>
        <dbReference type="ARBA" id="ARBA00022759"/>
    </source>
</evidence>
<evidence type="ECO:0000256" key="4">
    <source>
        <dbReference type="ARBA" id="ARBA00004496"/>
    </source>
</evidence>
<dbReference type="PANTHER" id="PTHR10954:SF18">
    <property type="entry name" value="RIBONUCLEASE HII"/>
    <property type="match status" value="1"/>
</dbReference>
<dbReference type="GO" id="GO:0032299">
    <property type="term" value="C:ribonuclease H2 complex"/>
    <property type="evidence" value="ECO:0007669"/>
    <property type="project" value="TreeGrafter"/>
</dbReference>
<evidence type="ECO:0000256" key="12">
    <source>
        <dbReference type="PROSITE-ProRule" id="PRU01319"/>
    </source>
</evidence>
<comment type="cofactor">
    <cofactor evidence="2">
        <name>Mg(2+)</name>
        <dbReference type="ChEBI" id="CHEBI:18420"/>
    </cofactor>
</comment>
<reference evidence="16" key="1">
    <citation type="submission" date="2016-10" db="EMBL/GenBank/DDBJ databases">
        <authorList>
            <person name="Varghese N."/>
            <person name="Submissions S."/>
        </authorList>
    </citation>
    <scope>NUCLEOTIDE SEQUENCE [LARGE SCALE GENOMIC DNA]</scope>
    <source>
        <strain evidence="16">Z-7934</strain>
    </source>
</reference>
<feature type="domain" description="RNase H type-2" evidence="14">
    <location>
        <begin position="16"/>
        <end position="204"/>
    </location>
</feature>
<evidence type="ECO:0000313" key="16">
    <source>
        <dbReference type="Proteomes" id="UP000199287"/>
    </source>
</evidence>
<evidence type="ECO:0000256" key="3">
    <source>
        <dbReference type="ARBA" id="ARBA00004065"/>
    </source>
</evidence>
<comment type="function">
    <text evidence="3 13">Endonuclease that specifically degrades the RNA of RNA-DNA hybrids.</text>
</comment>
<dbReference type="Gene3D" id="3.30.420.10">
    <property type="entry name" value="Ribonuclease H-like superfamily/Ribonuclease H"/>
    <property type="match status" value="1"/>
</dbReference>
<evidence type="ECO:0000256" key="1">
    <source>
        <dbReference type="ARBA" id="ARBA00000077"/>
    </source>
</evidence>
<evidence type="ECO:0000313" key="15">
    <source>
        <dbReference type="EMBL" id="SFH50596.1"/>
    </source>
</evidence>
<comment type="similarity">
    <text evidence="5 13">Belongs to the RNase HII family.</text>
</comment>
<evidence type="ECO:0000256" key="8">
    <source>
        <dbReference type="ARBA" id="ARBA00022723"/>
    </source>
</evidence>
<gene>
    <name evidence="15" type="ORF">SAMN05192551_101273</name>
</gene>
<dbReference type="Proteomes" id="UP000199287">
    <property type="component" value="Unassembled WGS sequence"/>
</dbReference>
<dbReference type="GO" id="GO:0005737">
    <property type="term" value="C:cytoplasm"/>
    <property type="evidence" value="ECO:0007669"/>
    <property type="project" value="UniProtKB-SubCell"/>
</dbReference>
<dbReference type="EC" id="3.1.26.4" evidence="13"/>
<keyword evidence="16" id="KW-1185">Reference proteome</keyword>
<evidence type="ECO:0000256" key="7">
    <source>
        <dbReference type="ARBA" id="ARBA00022722"/>
    </source>
</evidence>
<comment type="catalytic activity">
    <reaction evidence="1 12 13">
        <text>Endonucleolytic cleavage to 5'-phosphomonoester.</text>
        <dbReference type="EC" id="3.1.26.4"/>
    </reaction>
</comment>
<evidence type="ECO:0000259" key="14">
    <source>
        <dbReference type="PROSITE" id="PS51975"/>
    </source>
</evidence>
<dbReference type="OrthoDB" id="9803420at2"/>
<dbReference type="GO" id="GO:0046872">
    <property type="term" value="F:metal ion binding"/>
    <property type="evidence" value="ECO:0007669"/>
    <property type="project" value="UniProtKB-KW"/>
</dbReference>
<evidence type="ECO:0000256" key="11">
    <source>
        <dbReference type="ARBA" id="ARBA00023211"/>
    </source>
</evidence>
<name>A0A1I3ALB0_9FIRM</name>
<accession>A0A1I3ALB0</accession>
<dbReference type="GO" id="GO:0006298">
    <property type="term" value="P:mismatch repair"/>
    <property type="evidence" value="ECO:0007669"/>
    <property type="project" value="TreeGrafter"/>
</dbReference>
<comment type="cofactor">
    <cofactor evidence="12">
        <name>Mn(2+)</name>
        <dbReference type="ChEBI" id="CHEBI:29035"/>
    </cofactor>
    <cofactor evidence="12">
        <name>Mg(2+)</name>
        <dbReference type="ChEBI" id="CHEBI:18420"/>
    </cofactor>
    <text evidence="12">Manganese or magnesium. Binds 1 divalent metal ion per monomer in the absence of substrate. May bind a second metal ion after substrate binding.</text>
</comment>
<dbReference type="AlphaFoldDB" id="A0A1I3ALB0"/>
<evidence type="ECO:0000256" key="10">
    <source>
        <dbReference type="ARBA" id="ARBA00022801"/>
    </source>
</evidence>
<organism evidence="15 16">
    <name type="scientific">Tindallia magadiensis</name>
    <dbReference type="NCBI Taxonomy" id="69895"/>
    <lineage>
        <taxon>Bacteria</taxon>
        <taxon>Bacillati</taxon>
        <taxon>Bacillota</taxon>
        <taxon>Clostridia</taxon>
        <taxon>Peptostreptococcales</taxon>
        <taxon>Tindalliaceae</taxon>
        <taxon>Tindallia</taxon>
    </lineage>
</organism>
<feature type="binding site" evidence="12">
    <location>
        <position position="22"/>
    </location>
    <ligand>
        <name>a divalent metal cation</name>
        <dbReference type="ChEBI" id="CHEBI:60240"/>
    </ligand>
</feature>
<dbReference type="GO" id="GO:0004523">
    <property type="term" value="F:RNA-DNA hybrid ribonuclease activity"/>
    <property type="evidence" value="ECO:0007669"/>
    <property type="project" value="UniProtKB-UniRule"/>
</dbReference>
<dbReference type="CDD" id="cd07182">
    <property type="entry name" value="RNase_HII_bacteria_HII_like"/>
    <property type="match status" value="1"/>
</dbReference>
<dbReference type="Pfam" id="PF01351">
    <property type="entry name" value="RNase_HII"/>
    <property type="match status" value="1"/>
</dbReference>
<dbReference type="NCBIfam" id="NF000595">
    <property type="entry name" value="PRK00015.1-3"/>
    <property type="match status" value="1"/>
</dbReference>
<evidence type="ECO:0000256" key="5">
    <source>
        <dbReference type="ARBA" id="ARBA00007383"/>
    </source>
</evidence>
<dbReference type="InterPro" id="IPR022898">
    <property type="entry name" value="RNase_HII"/>
</dbReference>
<evidence type="ECO:0000256" key="6">
    <source>
        <dbReference type="ARBA" id="ARBA00022490"/>
    </source>
</evidence>
<keyword evidence="8 12" id="KW-0479">Metal-binding</keyword>
<evidence type="ECO:0000256" key="13">
    <source>
        <dbReference type="RuleBase" id="RU003515"/>
    </source>
</evidence>
<proteinExistence type="inferred from homology"/>
<feature type="binding site" evidence="12">
    <location>
        <position position="120"/>
    </location>
    <ligand>
        <name>a divalent metal cation</name>
        <dbReference type="ChEBI" id="CHEBI:60240"/>
    </ligand>
</feature>